<dbReference type="AlphaFoldDB" id="A0A9P5Y4X6"/>
<feature type="compositionally biased region" description="Basic residues" evidence="1">
    <location>
        <begin position="142"/>
        <end position="152"/>
    </location>
</feature>
<evidence type="ECO:0000256" key="1">
    <source>
        <dbReference type="SAM" id="MobiDB-lite"/>
    </source>
</evidence>
<evidence type="ECO:0000313" key="2">
    <source>
        <dbReference type="EMBL" id="KAF9462315.1"/>
    </source>
</evidence>
<feature type="region of interest" description="Disordered" evidence="1">
    <location>
        <begin position="228"/>
        <end position="264"/>
    </location>
</feature>
<sequence>MKLRPLLYKPRPQSILHCLHIFHHPILSFQSDLLVYTFTFKFSSSLFKRLAPKNSNSIMDHRSYDGSLWDCLSSTGLDPGTEYSIFGDSGLDSLWPDDWTTPMTNENLFIPASSMVPQPSPSNIPPSNDLNSDFAGPSTSPKKSKAKGKQRKEKVNTGKVQTSPRREGFVEVQNVIPTTAPIPPASPISAVVEGATLNNENAHASEPPPSALVSALASEGVSKIHGATQSVPVAQSNIKASPRRRASKISAPQPEEIPDLSGDPIPNLSNEALEAILNHFKQNVEGFDTGPEAVAEVPVEAIAATAAPEIPKDPVAYVAEPISRKRKADEIVEDDIAGWFGDIDFATADFSEVEGLFENKEFAGGPELPSGVEISGDEGSTRDTASCEDAEASRNTQSASGVNSERVDPMETPEVGSGAEGTEASKENKVQNMYCDICDQHFNLRYSYAHYKRAAHNENRIKYDFIHGFVHDLITGKLHGYHGGKDRAPTINKYLDPELYKCGEPCAARRKLWEDHEKKTDRKKKAKHIAAELVQYHAPNPNILVPDISGLDPNLFLGQPISTLIGSAPPPPPPRPRKARRTAKKSNPVGAQVRTPQLPHGPQPTWIPAYQHVPGHTTREPTPAGAQEVHTPGLPQSSQSTWVPMHQHIPDRTTKVSTPVGAQARTPQLSQGLQLTWVPAYQHVPVPVATNNMGHFGELNRQSYPLMNVSGGFAYGSLSGVQSQNQNLLNSGPVAGPSSYTRPAPPSGTTGNAMRAPGPYMRHPQQQPDMYTMPMGQMNPPSNPNPTATAGMGNTYHNTGTYAPIMPLLNMQLPPAAPTMRNPYHYIPQYAAAAPVMTQPTFPTTDEYTIPSVPPTNQDYHEAGGWQAAPF</sequence>
<comment type="caution">
    <text evidence="2">The sequence shown here is derived from an EMBL/GenBank/DDBJ whole genome shotgun (WGS) entry which is preliminary data.</text>
</comment>
<name>A0A9P5Y4X6_9AGAR</name>
<dbReference type="Proteomes" id="UP000807353">
    <property type="component" value="Unassembled WGS sequence"/>
</dbReference>
<dbReference type="EMBL" id="MU150273">
    <property type="protein sequence ID" value="KAF9462315.1"/>
    <property type="molecule type" value="Genomic_DNA"/>
</dbReference>
<feature type="region of interest" description="Disordered" evidence="1">
    <location>
        <begin position="111"/>
        <end position="166"/>
    </location>
</feature>
<feature type="compositionally biased region" description="Polar residues" evidence="1">
    <location>
        <begin position="228"/>
        <end position="239"/>
    </location>
</feature>
<feature type="region of interest" description="Disordered" evidence="1">
    <location>
        <begin position="562"/>
        <end position="641"/>
    </location>
</feature>
<feature type="compositionally biased region" description="Basic residues" evidence="1">
    <location>
        <begin position="575"/>
        <end position="584"/>
    </location>
</feature>
<gene>
    <name evidence="2" type="ORF">BDZ94DRAFT_736282</name>
</gene>
<reference evidence="2" key="1">
    <citation type="submission" date="2020-11" db="EMBL/GenBank/DDBJ databases">
        <authorList>
            <consortium name="DOE Joint Genome Institute"/>
            <person name="Ahrendt S."/>
            <person name="Riley R."/>
            <person name="Andreopoulos W."/>
            <person name="Labutti K."/>
            <person name="Pangilinan J."/>
            <person name="Ruiz-Duenas F.J."/>
            <person name="Barrasa J.M."/>
            <person name="Sanchez-Garcia M."/>
            <person name="Camarero S."/>
            <person name="Miyauchi S."/>
            <person name="Serrano A."/>
            <person name="Linde D."/>
            <person name="Babiker R."/>
            <person name="Drula E."/>
            <person name="Ayuso-Fernandez I."/>
            <person name="Pacheco R."/>
            <person name="Padilla G."/>
            <person name="Ferreira P."/>
            <person name="Barriuso J."/>
            <person name="Kellner H."/>
            <person name="Castanera R."/>
            <person name="Alfaro M."/>
            <person name="Ramirez L."/>
            <person name="Pisabarro A.G."/>
            <person name="Kuo A."/>
            <person name="Tritt A."/>
            <person name="Lipzen A."/>
            <person name="He G."/>
            <person name="Yan M."/>
            <person name="Ng V."/>
            <person name="Cullen D."/>
            <person name="Martin F."/>
            <person name="Rosso M.-N."/>
            <person name="Henrissat B."/>
            <person name="Hibbett D."/>
            <person name="Martinez A.T."/>
            <person name="Grigoriev I.V."/>
        </authorList>
    </citation>
    <scope>NUCLEOTIDE SEQUENCE</scope>
    <source>
        <strain evidence="2">CBS 247.69</strain>
    </source>
</reference>
<keyword evidence="3" id="KW-1185">Reference proteome</keyword>
<feature type="compositionally biased region" description="Polar residues" evidence="1">
    <location>
        <begin position="393"/>
        <end position="403"/>
    </location>
</feature>
<organism evidence="2 3">
    <name type="scientific">Collybia nuda</name>
    <dbReference type="NCBI Taxonomy" id="64659"/>
    <lineage>
        <taxon>Eukaryota</taxon>
        <taxon>Fungi</taxon>
        <taxon>Dikarya</taxon>
        <taxon>Basidiomycota</taxon>
        <taxon>Agaricomycotina</taxon>
        <taxon>Agaricomycetes</taxon>
        <taxon>Agaricomycetidae</taxon>
        <taxon>Agaricales</taxon>
        <taxon>Tricholomatineae</taxon>
        <taxon>Clitocybaceae</taxon>
        <taxon>Collybia</taxon>
    </lineage>
</organism>
<feature type="region of interest" description="Disordered" evidence="1">
    <location>
        <begin position="361"/>
        <end position="425"/>
    </location>
</feature>
<protein>
    <submittedName>
        <fullName evidence="2">Uncharacterized protein</fullName>
    </submittedName>
</protein>
<feature type="region of interest" description="Disordered" evidence="1">
    <location>
        <begin position="731"/>
        <end position="758"/>
    </location>
</feature>
<evidence type="ECO:0000313" key="3">
    <source>
        <dbReference type="Proteomes" id="UP000807353"/>
    </source>
</evidence>
<proteinExistence type="predicted"/>
<accession>A0A9P5Y4X6</accession>